<feature type="domain" description="GRAM" evidence="2">
    <location>
        <begin position="65"/>
        <end position="148"/>
    </location>
</feature>
<keyword evidence="4" id="KW-1185">Reference proteome</keyword>
<dbReference type="EMBL" id="FRAC01000015">
    <property type="protein sequence ID" value="SHK67541.1"/>
    <property type="molecule type" value="Genomic_DNA"/>
</dbReference>
<protein>
    <recommendedName>
        <fullName evidence="2">GRAM domain-containing protein</fullName>
    </recommendedName>
</protein>
<dbReference type="Pfam" id="PF02893">
    <property type="entry name" value="GRAM"/>
    <property type="match status" value="1"/>
</dbReference>
<feature type="compositionally biased region" description="Basic and acidic residues" evidence="1">
    <location>
        <begin position="37"/>
        <end position="56"/>
    </location>
</feature>
<sequence>MVDKAAFITNKMLLSTAAAPILSWREHAKALSHKKVTKENSNYKRKDKRAMNDKKKEKLKNNLVKAGLMEQEDTIIECLQANYRQRLIGIMGQWKQGWIYFTETRVVYPTGLLDNDIVIPYKSIHKIEKCTQGIFPMGISLTYEEPKTENQITDKFSMTKRGKWMDFLADKAGISLG</sequence>
<evidence type="ECO:0000256" key="1">
    <source>
        <dbReference type="SAM" id="MobiDB-lite"/>
    </source>
</evidence>
<accession>A0A1M6UEE7</accession>
<feature type="region of interest" description="Disordered" evidence="1">
    <location>
        <begin position="35"/>
        <end position="56"/>
    </location>
</feature>
<dbReference type="Proteomes" id="UP000184386">
    <property type="component" value="Unassembled WGS sequence"/>
</dbReference>
<name>A0A1M6UEE7_9FIRM</name>
<dbReference type="Gene3D" id="2.30.29.30">
    <property type="entry name" value="Pleckstrin-homology domain (PH domain)/Phosphotyrosine-binding domain (PTB)"/>
    <property type="match status" value="1"/>
</dbReference>
<organism evidence="3 4">
    <name type="scientific">Anaerocolumna jejuensis DSM 15929</name>
    <dbReference type="NCBI Taxonomy" id="1121322"/>
    <lineage>
        <taxon>Bacteria</taxon>
        <taxon>Bacillati</taxon>
        <taxon>Bacillota</taxon>
        <taxon>Clostridia</taxon>
        <taxon>Lachnospirales</taxon>
        <taxon>Lachnospiraceae</taxon>
        <taxon>Anaerocolumna</taxon>
    </lineage>
</organism>
<evidence type="ECO:0000259" key="2">
    <source>
        <dbReference type="Pfam" id="PF02893"/>
    </source>
</evidence>
<evidence type="ECO:0000313" key="3">
    <source>
        <dbReference type="EMBL" id="SHK67541.1"/>
    </source>
</evidence>
<dbReference type="InterPro" id="IPR004182">
    <property type="entry name" value="GRAM"/>
</dbReference>
<evidence type="ECO:0000313" key="4">
    <source>
        <dbReference type="Proteomes" id="UP000184386"/>
    </source>
</evidence>
<gene>
    <name evidence="3" type="ORF">SAMN02745136_03050</name>
</gene>
<proteinExistence type="predicted"/>
<dbReference type="AlphaFoldDB" id="A0A1M6UEE7"/>
<reference evidence="3 4" key="1">
    <citation type="submission" date="2016-11" db="EMBL/GenBank/DDBJ databases">
        <authorList>
            <person name="Jaros S."/>
            <person name="Januszkiewicz K."/>
            <person name="Wedrychowicz H."/>
        </authorList>
    </citation>
    <scope>NUCLEOTIDE SEQUENCE [LARGE SCALE GENOMIC DNA]</scope>
    <source>
        <strain evidence="3 4">DSM 15929</strain>
    </source>
</reference>
<dbReference type="InterPro" id="IPR011993">
    <property type="entry name" value="PH-like_dom_sf"/>
</dbReference>
<dbReference type="RefSeq" id="WP_242962525.1">
    <property type="nucleotide sequence ID" value="NZ_FRAC01000015.1"/>
</dbReference>